<evidence type="ECO:0000313" key="9">
    <source>
        <dbReference type="EMBL" id="PZO89295.1"/>
    </source>
</evidence>
<feature type="transmembrane region" description="Helical" evidence="7">
    <location>
        <begin position="258"/>
        <end position="280"/>
    </location>
</feature>
<evidence type="ECO:0000313" key="10">
    <source>
        <dbReference type="Proteomes" id="UP000249066"/>
    </source>
</evidence>
<evidence type="ECO:0000256" key="4">
    <source>
        <dbReference type="ARBA" id="ARBA00022989"/>
    </source>
</evidence>
<keyword evidence="3 7" id="KW-0812">Transmembrane</keyword>
<keyword evidence="4 7" id="KW-1133">Transmembrane helix</keyword>
<comment type="subcellular location">
    <subcellularLocation>
        <location evidence="1">Cell membrane</location>
        <topology evidence="1">Multi-pass membrane protein</topology>
    </subcellularLocation>
</comment>
<comment type="similarity">
    <text evidence="6">Belongs to the ABC-4 integral membrane protein family.</text>
</comment>
<dbReference type="InterPro" id="IPR003838">
    <property type="entry name" value="ABC3_permease_C"/>
</dbReference>
<evidence type="ECO:0000256" key="2">
    <source>
        <dbReference type="ARBA" id="ARBA00022475"/>
    </source>
</evidence>
<comment type="caution">
    <text evidence="9">The sequence shown here is derived from an EMBL/GenBank/DDBJ whole genome shotgun (WGS) entry which is preliminary data.</text>
</comment>
<feature type="transmembrane region" description="Helical" evidence="7">
    <location>
        <begin position="351"/>
        <end position="375"/>
    </location>
</feature>
<dbReference type="Proteomes" id="UP000249066">
    <property type="component" value="Unassembled WGS sequence"/>
</dbReference>
<reference evidence="9 10" key="1">
    <citation type="submission" date="2017-08" db="EMBL/GenBank/DDBJ databases">
        <title>Infants hospitalized years apart are colonized by the same room-sourced microbial strains.</title>
        <authorList>
            <person name="Brooks B."/>
            <person name="Olm M.R."/>
            <person name="Firek B.A."/>
            <person name="Baker R."/>
            <person name="Thomas B.C."/>
            <person name="Morowitz M.J."/>
            <person name="Banfield J.F."/>
        </authorList>
    </citation>
    <scope>NUCLEOTIDE SEQUENCE [LARGE SCALE GENOMIC DNA]</scope>
    <source>
        <strain evidence="9">S2_018_000_R2_101</strain>
    </source>
</reference>
<evidence type="ECO:0000256" key="6">
    <source>
        <dbReference type="ARBA" id="ARBA00038076"/>
    </source>
</evidence>
<dbReference type="InterPro" id="IPR050250">
    <property type="entry name" value="Macrolide_Exporter_MacB"/>
</dbReference>
<dbReference type="GO" id="GO:0022857">
    <property type="term" value="F:transmembrane transporter activity"/>
    <property type="evidence" value="ECO:0007669"/>
    <property type="project" value="TreeGrafter"/>
</dbReference>
<evidence type="ECO:0000256" key="3">
    <source>
        <dbReference type="ARBA" id="ARBA00022692"/>
    </source>
</evidence>
<dbReference type="Pfam" id="PF02687">
    <property type="entry name" value="FtsX"/>
    <property type="match status" value="2"/>
</dbReference>
<dbReference type="GO" id="GO:0005886">
    <property type="term" value="C:plasma membrane"/>
    <property type="evidence" value="ECO:0007669"/>
    <property type="project" value="UniProtKB-SubCell"/>
</dbReference>
<feature type="transmembrane region" description="Helical" evidence="7">
    <location>
        <begin position="716"/>
        <end position="741"/>
    </location>
</feature>
<feature type="non-terminal residue" evidence="9">
    <location>
        <position position="1"/>
    </location>
</feature>
<evidence type="ECO:0000256" key="5">
    <source>
        <dbReference type="ARBA" id="ARBA00023136"/>
    </source>
</evidence>
<feature type="transmembrane region" description="Helical" evidence="7">
    <location>
        <begin position="761"/>
        <end position="784"/>
    </location>
</feature>
<evidence type="ECO:0000259" key="8">
    <source>
        <dbReference type="Pfam" id="PF02687"/>
    </source>
</evidence>
<keyword evidence="2" id="KW-1003">Cell membrane</keyword>
<gene>
    <name evidence="9" type="ORF">DI623_10775</name>
</gene>
<keyword evidence="5 7" id="KW-0472">Membrane</keyword>
<organism evidence="9 10">
    <name type="scientific">Sphingomonas sanxanigenens</name>
    <dbReference type="NCBI Taxonomy" id="397260"/>
    <lineage>
        <taxon>Bacteria</taxon>
        <taxon>Pseudomonadati</taxon>
        <taxon>Pseudomonadota</taxon>
        <taxon>Alphaproteobacteria</taxon>
        <taxon>Sphingomonadales</taxon>
        <taxon>Sphingomonadaceae</taxon>
        <taxon>Sphingomonas</taxon>
    </lineage>
</organism>
<dbReference type="PANTHER" id="PTHR30572:SF4">
    <property type="entry name" value="ABC TRANSPORTER PERMEASE YTRF"/>
    <property type="match status" value="1"/>
</dbReference>
<dbReference type="EMBL" id="QFNN01000065">
    <property type="protein sequence ID" value="PZO89295.1"/>
    <property type="molecule type" value="Genomic_DNA"/>
</dbReference>
<dbReference type="AlphaFoldDB" id="A0A2W5C1W8"/>
<feature type="domain" description="ABC3 transporter permease C-terminal" evidence="8">
    <location>
        <begin position="263"/>
        <end position="379"/>
    </location>
</feature>
<name>A0A2W5C1W8_9SPHN</name>
<feature type="domain" description="ABC3 transporter permease C-terminal" evidence="8">
    <location>
        <begin position="675"/>
        <end position="788"/>
    </location>
</feature>
<accession>A0A2W5C1W8</accession>
<feature type="transmembrane region" description="Helical" evidence="7">
    <location>
        <begin position="672"/>
        <end position="695"/>
    </location>
</feature>
<feature type="transmembrane region" description="Helical" evidence="7">
    <location>
        <begin position="402"/>
        <end position="422"/>
    </location>
</feature>
<proteinExistence type="inferred from homology"/>
<evidence type="ECO:0000256" key="1">
    <source>
        <dbReference type="ARBA" id="ARBA00004651"/>
    </source>
</evidence>
<dbReference type="PANTHER" id="PTHR30572">
    <property type="entry name" value="MEMBRANE COMPONENT OF TRANSPORTER-RELATED"/>
    <property type="match status" value="1"/>
</dbReference>
<protein>
    <submittedName>
        <fullName evidence="9">ABC transporter permease</fullName>
    </submittedName>
</protein>
<evidence type="ECO:0000256" key="7">
    <source>
        <dbReference type="SAM" id="Phobius"/>
    </source>
</evidence>
<sequence>VRYESSYDKWLPDSDRVYQFQSHYRSTTSADKFDNQGVPYVTKVALLKDFPQIEAATYVGGGVSITVLKDGRAIAPENAYLVDSPFLDVIELPMLHGDRTALTRPGNAILSASEATRLFGKTGVVGRTLSVIVLGVRAEYRITGVFKDLPKNSHMEFNLLLRADMPSLYKQANNEAFLTQWGWTAGWVYTKLKPGVDVAQINSQFAAWKKRNIPDETVNGRRSNQGDGRSYALVNIRDVHLGEAQGSAMTPGNDKTTIVTFSVIAVLILAMACINFTNLATARAGQRAREVALRKVLGATRRQLILQFLSESILLTAIATLVALALAEIAMPWFAHFLDADLAVRYVGADGILLAVLALVLIVGAIGGLYPGFYLSRFQPARMLKANKSASEAEGSGRLRSILVVVQFAVSIGLMACTAVIYSQTVYARSLDPGYKRDGLLQVFGMGSSRLQGRQDELIRAILAVPGVESAGRTGIGVNTGNTSSTIVDLPGRTDPIEIGIYPVDAGYFPTMEIRTVAGRIFDANRLMDDQTTPDKRDEAVERALTARGANIVINQSAVKRLGFASAQDAVGKVLEYDRGPEDGGVMRLNVIGVVADSRFRGVTRPIEPIMFYVQKNATNWLMVRYHGDPAQVRAGVEQVWRRFAAEVPFDAEFSDAIMARTYKRVDARAQMFGIFALLAVVIGCLGLFGLAAFTAERRTKEIGIRKVLGARTRDIVRLLVWQFSRPVLIANLIAWPVAWWVMRNWLNSFDARVGLGPTPFVAAGILALAIAVATIAGHAWRVARANPINALRYE</sequence>
<feature type="transmembrane region" description="Helical" evidence="7">
    <location>
        <begin position="304"/>
        <end position="331"/>
    </location>
</feature>